<dbReference type="CDD" id="cd00038">
    <property type="entry name" value="CAP_ED"/>
    <property type="match status" value="3"/>
</dbReference>
<dbReference type="EMBL" id="KQ965764">
    <property type="protein sequence ID" value="KXS15086.1"/>
    <property type="molecule type" value="Genomic_DNA"/>
</dbReference>
<sequence length="1592" mass="170747">MEWIGHILLQPILVTLSITLDTRTVVACAALMAVVAWVVVRYSLLTRYSRLPRPTQVKHVDAPLDLNPLLIPAPEDSDNETSGDLPGTAGFSASYSGHSAGAYTTFTQHSPTNTTYSPYSHFSLYSSPDDLLAAFLSSIRVFGYLDRNIFHELARSLTTRTLQQGEVLFSPDSPPSDFYIVVEGGVQVFSVNKPTESLPPPIPTSFPRSSSAHIPSLPSYIQTPLSPSASSATGFSFSHILSSTSANSAHSLPFDPASLHLLHEVKPGGAVSSLFQILDVFTEGVLLPEDRDMAVHEPGPGTAQRSSTTSPLGLERLPRPLQDTSYRRDDKHEQTRQGVYEASKNTVEEEHVDVEGAPAQVTTLDSDPDVFWHTGPPPIPPTAPESDATPLPPFSVPSTLALAARPTVLAVVPRAAFADIAKRFPKAAGHVAGVILARFARVVMGGVGRYIPLDSGVPLVDRLLSHPIHPSLTPPAALISRLLSSEEDPRTRPEGVVRISADGDSSWEERGADMERLVGLGGSRSAHGVTMRVGSGRTRGRTVTVIGLGEEPAASKRKVFSTSQDDDNDGSPEGSSSDLDRDDSPSVSSPTSSNATAHTSFSPADLAALKRHCYGAMRTALGADAPDSQLDEDNSPRLAPFNGDVQGLSPIALRLGDASKDSSGRSSQASPSGPGSESRAFGELEIRIYEAGVVVFAEGERAGGVVMVLDGALEAAAEGLTENPAGGTAGQIGNRKYRSRHAAKARSYHVTVGGLAGYLSAMMSHPVPVTVRATVPTVVAFLPKPALDRLLERSPRAVFALARRIITRVTPSALRVDMASDWVQLQAGQVVFRQGERAESVVVVLGGRLRSIIEADDGTSDDGTEADEDNERGTRFDAQRKLGAHRRGGRSNDALAPDSPPLRATPGFGSESNNQTWNQPSTPSPPNTQRRPAFTIEAEHGPGDSIGELEVLTDARRPATVHAIRDSEVAVLPRTLLEALASVNPEVTMAVSRIVAGRAATGRSGSVGSRNWGLSPGSFNVPSYMPAVGSGGGASARDSGVGLDNANLRTVAVLPVTSAVPVLEFAAQLRSALVAEGCSPVSVLTSDRVVGWLGRHAFSRVGKLKLVSWLAEMEEASGMVLYVADGGVGSPWTQRCIRQADCILLVGLGDEDPAIGELETILIGMKTTARKELVLIHSERYVIPGSTAQWLQNRTWVHAHHHLQMANRPKNSARKTAFNLASQIQSLTSHAFLYSLGTSGQFHDVSMSNLQSTTESNIRADFRRLARRLLGKSVGLVLGGGGARGIAHVGVIKALEEAGVPIDMVGGTSIGSFVGGLMARESDYVSVVGRAKMFSSRMSSPWRQLMDLTYPSLSWFSGHEFNRSLWKCFSDLHIEDCWLPYFVNTTNVTWSTMEVHRSGYMWRYVRASMSLSGFLPPLVDNGNMLVDGGYISNLPADIMRALGAAYVIAVDVGALDDTKPVHFGDTLSGLSVLWDRINPFRDTSRYQRIPNLADIQSRLAYVSSVRQLEEAKATDGVFYLRPPVTVYGTLQFGSFSEILNVGYAYGRSVVETWSLDGSLERIFGIRDTLQDSDTNREAKEAAKSRRGRRNSV</sequence>
<dbReference type="GO" id="GO:0016042">
    <property type="term" value="P:lipid catabolic process"/>
    <property type="evidence" value="ECO:0007669"/>
    <property type="project" value="UniProtKB-UniRule"/>
</dbReference>
<reference evidence="16 17" key="1">
    <citation type="journal article" date="2015" name="Genome Biol. Evol.">
        <title>Phylogenomic analyses indicate that early fungi evolved digesting cell walls of algal ancestors of land plants.</title>
        <authorList>
            <person name="Chang Y."/>
            <person name="Wang S."/>
            <person name="Sekimoto S."/>
            <person name="Aerts A.L."/>
            <person name="Choi C."/>
            <person name="Clum A."/>
            <person name="LaButti K.M."/>
            <person name="Lindquist E.A."/>
            <person name="Yee Ngan C."/>
            <person name="Ohm R.A."/>
            <person name="Salamov A.A."/>
            <person name="Grigoriev I.V."/>
            <person name="Spatafora J.W."/>
            <person name="Berbee M.L."/>
        </authorList>
    </citation>
    <scope>NUCLEOTIDE SEQUENCE [LARGE SCALE GENOMIC DNA]</scope>
    <source>
        <strain evidence="16 17">JEL478</strain>
    </source>
</reference>
<feature type="short sequence motif" description="GXGXXG" evidence="11">
    <location>
        <begin position="1280"/>
        <end position="1285"/>
    </location>
</feature>
<feature type="compositionally biased region" description="Basic and acidic residues" evidence="13">
    <location>
        <begin position="325"/>
        <end position="335"/>
    </location>
</feature>
<feature type="region of interest" description="Disordered" evidence="13">
    <location>
        <begin position="547"/>
        <end position="599"/>
    </location>
</feature>
<evidence type="ECO:0000259" key="14">
    <source>
        <dbReference type="PROSITE" id="PS50042"/>
    </source>
</evidence>
<dbReference type="EC" id="3.1.1.5" evidence="3 12"/>
<evidence type="ECO:0000256" key="4">
    <source>
        <dbReference type="ARBA" id="ARBA00018317"/>
    </source>
</evidence>
<evidence type="ECO:0000256" key="13">
    <source>
        <dbReference type="SAM" id="MobiDB-lite"/>
    </source>
</evidence>
<keyword evidence="6 11" id="KW-0378">Hydrolase</keyword>
<evidence type="ECO:0000256" key="2">
    <source>
        <dbReference type="ARBA" id="ARBA00006636"/>
    </source>
</evidence>
<dbReference type="Pfam" id="PF00027">
    <property type="entry name" value="cNMP_binding"/>
    <property type="match status" value="1"/>
</dbReference>
<evidence type="ECO:0000313" key="16">
    <source>
        <dbReference type="EMBL" id="KXS15086.1"/>
    </source>
</evidence>
<dbReference type="Pfam" id="PF01734">
    <property type="entry name" value="Patatin"/>
    <property type="match status" value="1"/>
</dbReference>
<dbReference type="PROSITE" id="PS50042">
    <property type="entry name" value="CNMP_BINDING_3"/>
    <property type="match status" value="4"/>
</dbReference>
<dbReference type="InterPro" id="IPR001423">
    <property type="entry name" value="LysoPLipase_patatin_CS"/>
</dbReference>
<feature type="domain" description="Cyclic nucleotide-binding" evidence="14">
    <location>
        <begin position="141"/>
        <end position="189"/>
    </location>
</feature>
<dbReference type="SUPFAM" id="SSF52151">
    <property type="entry name" value="FabD/lysophospholipase-like"/>
    <property type="match status" value="1"/>
</dbReference>
<feature type="active site" description="Proton acceptor" evidence="11">
    <location>
        <position position="1427"/>
    </location>
</feature>
<keyword evidence="12" id="KW-0256">Endoplasmic reticulum</keyword>
<keyword evidence="7 11" id="KW-0442">Lipid degradation</keyword>
<feature type="domain" description="Cyclic nucleotide-binding" evidence="14">
    <location>
        <begin position="941"/>
        <end position="980"/>
    </location>
</feature>
<feature type="compositionally biased region" description="Polar residues" evidence="13">
    <location>
        <begin position="910"/>
        <end position="921"/>
    </location>
</feature>
<evidence type="ECO:0000313" key="17">
    <source>
        <dbReference type="Proteomes" id="UP000070544"/>
    </source>
</evidence>
<protein>
    <recommendedName>
        <fullName evidence="4 12">Lysophospholipase NTE1</fullName>
        <ecNumber evidence="3 12">3.1.1.5</ecNumber>
    </recommendedName>
    <alternativeName>
        <fullName evidence="12">Intracellular phospholipase B</fullName>
    </alternativeName>
</protein>
<dbReference type="Pfam" id="PF24179">
    <property type="entry name" value="NTE_Ploop"/>
    <property type="match status" value="1"/>
</dbReference>
<name>A0A139AE34_GONPJ</name>
<feature type="compositionally biased region" description="Low complexity" evidence="13">
    <location>
        <begin position="664"/>
        <end position="678"/>
    </location>
</feature>
<dbReference type="InterPro" id="IPR018490">
    <property type="entry name" value="cNMP-bd_dom_sf"/>
</dbReference>
<feature type="compositionally biased region" description="Acidic residues" evidence="13">
    <location>
        <begin position="855"/>
        <end position="870"/>
    </location>
</feature>
<evidence type="ECO:0000256" key="8">
    <source>
        <dbReference type="ARBA" id="ARBA00022989"/>
    </source>
</evidence>
<feature type="region of interest" description="Disordered" evidence="13">
    <location>
        <begin position="485"/>
        <end position="510"/>
    </location>
</feature>
<dbReference type="Proteomes" id="UP000070544">
    <property type="component" value="Unassembled WGS sequence"/>
</dbReference>
<comment type="subcellular location">
    <subcellularLocation>
        <location evidence="12">Endoplasmic reticulum membrane</location>
    </subcellularLocation>
    <subcellularLocation>
        <location evidence="1">Membrane</location>
    </subcellularLocation>
</comment>
<dbReference type="GO" id="GO:0005789">
    <property type="term" value="C:endoplasmic reticulum membrane"/>
    <property type="evidence" value="ECO:0007669"/>
    <property type="project" value="UniProtKB-SubCell"/>
</dbReference>
<evidence type="ECO:0000256" key="6">
    <source>
        <dbReference type="ARBA" id="ARBA00022801"/>
    </source>
</evidence>
<comment type="similarity">
    <text evidence="2 12">Belongs to the NTE family.</text>
</comment>
<dbReference type="OMA" id="SSGYVWR"/>
<dbReference type="GO" id="GO:0004622">
    <property type="term" value="F:phosphatidylcholine lysophospholipase activity"/>
    <property type="evidence" value="ECO:0007669"/>
    <property type="project" value="UniProtKB-EC"/>
</dbReference>
<dbReference type="InterPro" id="IPR014710">
    <property type="entry name" value="RmlC-like_jellyroll"/>
</dbReference>
<dbReference type="Gene3D" id="2.60.120.10">
    <property type="entry name" value="Jelly Rolls"/>
    <property type="match status" value="3"/>
</dbReference>
<dbReference type="InterPro" id="IPR056556">
    <property type="entry name" value="NTE1_P-loop_dom"/>
</dbReference>
<feature type="region of interest" description="Disordered" evidence="13">
    <location>
        <begin position="624"/>
        <end position="678"/>
    </location>
</feature>
<dbReference type="OrthoDB" id="421051at2759"/>
<dbReference type="GO" id="GO:0046470">
    <property type="term" value="P:phosphatidylcholine metabolic process"/>
    <property type="evidence" value="ECO:0007669"/>
    <property type="project" value="InterPro"/>
</dbReference>
<keyword evidence="8" id="KW-1133">Transmembrane helix</keyword>
<evidence type="ECO:0000256" key="11">
    <source>
        <dbReference type="PROSITE-ProRule" id="PRU01161"/>
    </source>
</evidence>
<dbReference type="InterPro" id="IPR016035">
    <property type="entry name" value="Acyl_Trfase/lysoPLipase"/>
</dbReference>
<dbReference type="InterPro" id="IPR000595">
    <property type="entry name" value="cNMP-bd_dom"/>
</dbReference>
<accession>A0A139AE34</accession>
<keyword evidence="10" id="KW-0472">Membrane</keyword>
<feature type="region of interest" description="Disordered" evidence="13">
    <location>
        <begin position="292"/>
        <end position="339"/>
    </location>
</feature>
<evidence type="ECO:0000256" key="1">
    <source>
        <dbReference type="ARBA" id="ARBA00004370"/>
    </source>
</evidence>
<feature type="region of interest" description="Disordered" evidence="13">
    <location>
        <begin position="855"/>
        <end position="931"/>
    </location>
</feature>
<feature type="active site" description="Nucleophile" evidence="11">
    <location>
        <position position="1309"/>
    </location>
</feature>
<comment type="function">
    <text evidence="12">Intracellular phospholipase B that catalyzes the double deacylation of phosphatidylcholine (PC) to glycerophosphocholine (GroPCho). Plays an important role in membrane lipid homeostasis.</text>
</comment>
<evidence type="ECO:0000259" key="15">
    <source>
        <dbReference type="PROSITE" id="PS51635"/>
    </source>
</evidence>
<proteinExistence type="inferred from homology"/>
<keyword evidence="5" id="KW-0812">Transmembrane</keyword>
<dbReference type="Gene3D" id="3.40.1090.10">
    <property type="entry name" value="Cytosolic phospholipase A2 catalytic domain"/>
    <property type="match status" value="2"/>
</dbReference>
<evidence type="ECO:0000256" key="10">
    <source>
        <dbReference type="ARBA" id="ARBA00023136"/>
    </source>
</evidence>
<dbReference type="PROSITE" id="PS01237">
    <property type="entry name" value="UPF0028"/>
    <property type="match status" value="1"/>
</dbReference>
<keyword evidence="9 11" id="KW-0443">Lipid metabolism</keyword>
<organism evidence="16 17">
    <name type="scientific">Gonapodya prolifera (strain JEL478)</name>
    <name type="common">Monoblepharis prolifera</name>
    <dbReference type="NCBI Taxonomy" id="1344416"/>
    <lineage>
        <taxon>Eukaryota</taxon>
        <taxon>Fungi</taxon>
        <taxon>Fungi incertae sedis</taxon>
        <taxon>Chytridiomycota</taxon>
        <taxon>Chytridiomycota incertae sedis</taxon>
        <taxon>Monoblepharidomycetes</taxon>
        <taxon>Monoblepharidales</taxon>
        <taxon>Gonapodyaceae</taxon>
        <taxon>Gonapodya</taxon>
    </lineage>
</organism>
<feature type="domain" description="Cyclic nucleotide-binding" evidence="14">
    <location>
        <begin position="825"/>
        <end position="858"/>
    </location>
</feature>
<dbReference type="PROSITE" id="PS51635">
    <property type="entry name" value="PNPLA"/>
    <property type="match status" value="1"/>
</dbReference>
<evidence type="ECO:0000256" key="12">
    <source>
        <dbReference type="RuleBase" id="RU362043"/>
    </source>
</evidence>
<evidence type="ECO:0000256" key="7">
    <source>
        <dbReference type="ARBA" id="ARBA00022963"/>
    </source>
</evidence>
<feature type="short sequence motif" description="DGA/G" evidence="11">
    <location>
        <begin position="1427"/>
        <end position="1429"/>
    </location>
</feature>
<dbReference type="STRING" id="1344416.A0A139AE34"/>
<dbReference type="PANTHER" id="PTHR14226">
    <property type="entry name" value="NEUROPATHY TARGET ESTERASE/SWISS CHEESE D.MELANOGASTER"/>
    <property type="match status" value="1"/>
</dbReference>
<feature type="domain" description="PNPLA" evidence="15">
    <location>
        <begin position="1276"/>
        <end position="1440"/>
    </location>
</feature>
<comment type="catalytic activity">
    <reaction evidence="12">
        <text>a 1-acyl-sn-glycero-3-phosphocholine + H2O = sn-glycerol 3-phosphocholine + a fatty acid + H(+)</text>
        <dbReference type="Rhea" id="RHEA:15177"/>
        <dbReference type="ChEBI" id="CHEBI:15377"/>
        <dbReference type="ChEBI" id="CHEBI:15378"/>
        <dbReference type="ChEBI" id="CHEBI:16870"/>
        <dbReference type="ChEBI" id="CHEBI:28868"/>
        <dbReference type="ChEBI" id="CHEBI:58168"/>
        <dbReference type="EC" id="3.1.1.5"/>
    </reaction>
</comment>
<gene>
    <name evidence="16" type="ORF">M427DRAFT_112095</name>
</gene>
<feature type="compositionally biased region" description="Basic and acidic residues" evidence="13">
    <location>
        <begin position="871"/>
        <end position="880"/>
    </location>
</feature>
<dbReference type="InterPro" id="IPR002641">
    <property type="entry name" value="PNPLA_dom"/>
</dbReference>
<keyword evidence="17" id="KW-1185">Reference proteome</keyword>
<dbReference type="PANTHER" id="PTHR14226:SF29">
    <property type="entry name" value="NEUROPATHY TARGET ESTERASE SWS"/>
    <property type="match status" value="1"/>
</dbReference>
<dbReference type="SUPFAM" id="SSF51206">
    <property type="entry name" value="cAMP-binding domain-like"/>
    <property type="match status" value="3"/>
</dbReference>
<evidence type="ECO:0000256" key="5">
    <source>
        <dbReference type="ARBA" id="ARBA00022692"/>
    </source>
</evidence>
<feature type="short sequence motif" description="GXSXG" evidence="11">
    <location>
        <begin position="1307"/>
        <end position="1311"/>
    </location>
</feature>
<dbReference type="InterPro" id="IPR050301">
    <property type="entry name" value="NTE"/>
</dbReference>
<evidence type="ECO:0000256" key="3">
    <source>
        <dbReference type="ARBA" id="ARBA00013274"/>
    </source>
</evidence>
<evidence type="ECO:0000256" key="9">
    <source>
        <dbReference type="ARBA" id="ARBA00023098"/>
    </source>
</evidence>
<feature type="domain" description="Cyclic nucleotide-binding" evidence="14">
    <location>
        <begin position="684"/>
        <end position="791"/>
    </location>
</feature>